<keyword evidence="1" id="KW-0175">Coiled coil</keyword>
<evidence type="ECO:0000256" key="1">
    <source>
        <dbReference type="SAM" id="Coils"/>
    </source>
</evidence>
<comment type="caution">
    <text evidence="3">The sequence shown here is derived from an EMBL/GenBank/DDBJ whole genome shotgun (WGS) entry which is preliminary data.</text>
</comment>
<proteinExistence type="predicted"/>
<accession>A0A418N2R7</accession>
<dbReference type="Proteomes" id="UP000321528">
    <property type="component" value="Unassembled WGS sequence"/>
</dbReference>
<sequence>MCMAIMQPSFPEKMTMNYKIIYKILLGFSFSFLIGCGKNNTTTPMKRDIIDVVFASGYLAKTNEYTVTANTEGFLNLSLVKEGDQVKVGDDLFRLSNGVQSNQLDNALVNYQDAVTKAKPNSPQIAQLQLQIEQAETQLELDRKNLDRYSALLQTNAVSQLDFDKAKVQFENSKAHVEILKKSLSDLQQSLQVNLSNAKSQLRIQQENNDDYFIKSQISGTVLNVYKEQGELVKRGESIAKIGGGGNILKLFVAEEDISRTALGQRAKISLNTEKDATFDAVITKIYPAFDEKEQSFVVEATFTNAPTSIYAGTQLQANIVIADIKNVLVIPTDYLVKEDMVILEKDKKEVPIKIGIKTSEWVQVMEGLDESTRIITPKKEKE</sequence>
<evidence type="ECO:0000313" key="5">
    <source>
        <dbReference type="Proteomes" id="UP000284189"/>
    </source>
</evidence>
<dbReference type="Pfam" id="PF25984">
    <property type="entry name" value="BSH_YknX"/>
    <property type="match status" value="1"/>
</dbReference>
<evidence type="ECO:0000259" key="2">
    <source>
        <dbReference type="Pfam" id="PF25984"/>
    </source>
</evidence>
<dbReference type="Gene3D" id="2.40.30.170">
    <property type="match status" value="1"/>
</dbReference>
<evidence type="ECO:0000313" key="3">
    <source>
        <dbReference type="EMBL" id="RIV67617.1"/>
    </source>
</evidence>
<evidence type="ECO:0000313" key="4">
    <source>
        <dbReference type="EMBL" id="TXJ99441.1"/>
    </source>
</evidence>
<dbReference type="InterPro" id="IPR058639">
    <property type="entry name" value="BSH_YknX-like"/>
</dbReference>
<dbReference type="PANTHER" id="PTHR30469">
    <property type="entry name" value="MULTIDRUG RESISTANCE PROTEIN MDTA"/>
    <property type="match status" value="1"/>
</dbReference>
<reference evidence="4 6" key="2">
    <citation type="submission" date="2019-07" db="EMBL/GenBank/DDBJ databases">
        <title>Draft genome of two Muricauda strains isolated from deep sea.</title>
        <authorList>
            <person name="Sun C."/>
        </authorList>
    </citation>
    <scope>NUCLEOTIDE SEQUENCE [LARGE SCALE GENOMIC DNA]</scope>
    <source>
        <strain evidence="4 6">NH166</strain>
    </source>
</reference>
<dbReference type="Gene3D" id="1.10.287.470">
    <property type="entry name" value="Helix hairpin bin"/>
    <property type="match status" value="1"/>
</dbReference>
<dbReference type="Proteomes" id="UP000284189">
    <property type="component" value="Unassembled WGS sequence"/>
</dbReference>
<dbReference type="GO" id="GO:1990281">
    <property type="term" value="C:efflux pump complex"/>
    <property type="evidence" value="ECO:0007669"/>
    <property type="project" value="TreeGrafter"/>
</dbReference>
<dbReference type="PANTHER" id="PTHR30469:SF33">
    <property type="entry name" value="SLR1207 PROTEIN"/>
    <property type="match status" value="1"/>
</dbReference>
<dbReference type="Gene3D" id="2.40.50.100">
    <property type="match status" value="1"/>
</dbReference>
<organism evidence="3 5">
    <name type="scientific">Flagellimonas aequoris</name>
    <dbReference type="NCBI Taxonomy" id="2306997"/>
    <lineage>
        <taxon>Bacteria</taxon>
        <taxon>Pseudomonadati</taxon>
        <taxon>Bacteroidota</taxon>
        <taxon>Flavobacteriia</taxon>
        <taxon>Flavobacteriales</taxon>
        <taxon>Flavobacteriaceae</taxon>
        <taxon>Flagellimonas</taxon>
    </lineage>
</organism>
<dbReference type="EMBL" id="QXFJ01000031">
    <property type="protein sequence ID" value="RIV67617.1"/>
    <property type="molecule type" value="Genomic_DNA"/>
</dbReference>
<dbReference type="EMBL" id="VNWL01000030">
    <property type="protein sequence ID" value="TXJ99441.1"/>
    <property type="molecule type" value="Genomic_DNA"/>
</dbReference>
<name>A0A418N2R7_9FLAO</name>
<dbReference type="GO" id="GO:0015562">
    <property type="term" value="F:efflux transmembrane transporter activity"/>
    <property type="evidence" value="ECO:0007669"/>
    <property type="project" value="TreeGrafter"/>
</dbReference>
<feature type="coiled-coil region" evidence="1">
    <location>
        <begin position="125"/>
        <end position="152"/>
    </location>
</feature>
<feature type="domain" description="YknX-like barrel-sandwich hybrid" evidence="2">
    <location>
        <begin position="73"/>
        <end position="232"/>
    </location>
</feature>
<gene>
    <name evidence="3" type="ORF">D2U88_19005</name>
    <name evidence="4" type="ORF">FQ019_18785</name>
</gene>
<keyword evidence="6" id="KW-1185">Reference proteome</keyword>
<dbReference type="SUPFAM" id="SSF111369">
    <property type="entry name" value="HlyD-like secretion proteins"/>
    <property type="match status" value="1"/>
</dbReference>
<dbReference type="AlphaFoldDB" id="A0A418N2R7"/>
<reference evidence="3 5" key="1">
    <citation type="submission" date="2018-08" db="EMBL/GenBank/DDBJ databases">
        <title>Proposal of Muricauda 72 sp.nov. and Muricauda NH166 sp.nov., isolated from seawater.</title>
        <authorList>
            <person name="Cheng H."/>
            <person name="Wu Y.-H."/>
            <person name="Guo L.-L."/>
            <person name="Xu X.-W."/>
        </authorList>
    </citation>
    <scope>NUCLEOTIDE SEQUENCE [LARGE SCALE GENOMIC DNA]</scope>
    <source>
        <strain evidence="3 5">NH166</strain>
    </source>
</reference>
<protein>
    <submittedName>
        <fullName evidence="3">HlyD family efflux transporter periplasmic adaptor subunit</fullName>
    </submittedName>
</protein>
<dbReference type="OrthoDB" id="869610at2"/>
<evidence type="ECO:0000313" key="6">
    <source>
        <dbReference type="Proteomes" id="UP000321528"/>
    </source>
</evidence>